<dbReference type="InterPro" id="IPR029052">
    <property type="entry name" value="Metallo-depent_PP-like"/>
</dbReference>
<evidence type="ECO:0000313" key="1">
    <source>
        <dbReference type="EMBL" id="QJI00617.1"/>
    </source>
</evidence>
<name>A0A6M3XS02_9ZZZZ</name>
<sequence>MSNGQDAQPLDAWMDEQTGARFVENQEIARQARVLRTQLRDRDEDLEAVRRRLGVYEALDAASVAPPKWLVPPARKKAAHKAIPSLLLTDVHWGERVSPEEVGGVNAYDTAIAEQRIKRAAVGTVKLCRDYFSGLEYEGLNLMLGGDLLSGDIHEELRETNEEATTESVVGVLEALVAGVRALADYFGTVHVAAVVGNHGRTTKKPRSKKRARDSFDGLVYQLVAREVRSNPNITMQIATAADLHFPVYGTRYCLTHGDQFKGGSGISGAMAPLLLGAHRKRRRDAESGNPWDVLVMGHFHTSYFLRDLIVGGSVVGYSEYAYVGNLPMEPPMAALWLNSPERGITTYNPVHLLDRKDEGW</sequence>
<reference evidence="1" key="1">
    <citation type="submission" date="2020-03" db="EMBL/GenBank/DDBJ databases">
        <title>The deep terrestrial virosphere.</title>
        <authorList>
            <person name="Holmfeldt K."/>
            <person name="Nilsson E."/>
            <person name="Simone D."/>
            <person name="Lopez-Fernandez M."/>
            <person name="Wu X."/>
            <person name="de Brujin I."/>
            <person name="Lundin D."/>
            <person name="Andersson A."/>
            <person name="Bertilsson S."/>
            <person name="Dopson M."/>
        </authorList>
    </citation>
    <scope>NUCLEOTIDE SEQUENCE</scope>
    <source>
        <strain evidence="1">TM448B02009</strain>
    </source>
</reference>
<dbReference type="SUPFAM" id="SSF56300">
    <property type="entry name" value="Metallo-dependent phosphatases"/>
    <property type="match status" value="1"/>
</dbReference>
<protein>
    <recommendedName>
        <fullName evidence="2">Calcineurin-like phosphoesterase</fullName>
    </recommendedName>
</protein>
<proteinExistence type="predicted"/>
<evidence type="ECO:0008006" key="2">
    <source>
        <dbReference type="Google" id="ProtNLM"/>
    </source>
</evidence>
<gene>
    <name evidence="1" type="ORF">TM448B02009_0012</name>
</gene>
<accession>A0A6M3XS02</accession>
<organism evidence="1">
    <name type="scientific">viral metagenome</name>
    <dbReference type="NCBI Taxonomy" id="1070528"/>
    <lineage>
        <taxon>unclassified sequences</taxon>
        <taxon>metagenomes</taxon>
        <taxon>organismal metagenomes</taxon>
    </lineage>
</organism>
<dbReference type="EMBL" id="MT144864">
    <property type="protein sequence ID" value="QJI00617.1"/>
    <property type="molecule type" value="Genomic_DNA"/>
</dbReference>
<dbReference type="AlphaFoldDB" id="A0A6M3XS02"/>